<evidence type="ECO:0000256" key="2">
    <source>
        <dbReference type="ARBA" id="ARBA00023015"/>
    </source>
</evidence>
<dbReference type="Pfam" id="PF00172">
    <property type="entry name" value="Zn_clus"/>
    <property type="match status" value="1"/>
</dbReference>
<keyword evidence="2" id="KW-0805">Transcription regulation</keyword>
<feature type="domain" description="Zn(2)-C6 fungal-type" evidence="6">
    <location>
        <begin position="11"/>
        <end position="40"/>
    </location>
</feature>
<evidence type="ECO:0000256" key="1">
    <source>
        <dbReference type="ARBA" id="ARBA00022723"/>
    </source>
</evidence>
<feature type="compositionally biased region" description="Low complexity" evidence="5">
    <location>
        <begin position="57"/>
        <end position="66"/>
    </location>
</feature>
<evidence type="ECO:0000256" key="4">
    <source>
        <dbReference type="ARBA" id="ARBA00023242"/>
    </source>
</evidence>
<keyword evidence="8" id="KW-1185">Reference proteome</keyword>
<accession>A0AAN9YHD7</accession>
<dbReference type="GO" id="GO:0000981">
    <property type="term" value="F:DNA-binding transcription factor activity, RNA polymerase II-specific"/>
    <property type="evidence" value="ECO:0007669"/>
    <property type="project" value="InterPro"/>
</dbReference>
<dbReference type="CDD" id="cd12148">
    <property type="entry name" value="fungal_TF_MHR"/>
    <property type="match status" value="1"/>
</dbReference>
<dbReference type="GO" id="GO:0005634">
    <property type="term" value="C:nucleus"/>
    <property type="evidence" value="ECO:0007669"/>
    <property type="project" value="TreeGrafter"/>
</dbReference>
<dbReference type="SUPFAM" id="SSF57701">
    <property type="entry name" value="Zn2/Cys6 DNA-binding domain"/>
    <property type="match status" value="1"/>
</dbReference>
<dbReference type="InterPro" id="IPR036864">
    <property type="entry name" value="Zn2-C6_fun-type_DNA-bd_sf"/>
</dbReference>
<organism evidence="7 8">
    <name type="scientific">Diatrype stigma</name>
    <dbReference type="NCBI Taxonomy" id="117547"/>
    <lineage>
        <taxon>Eukaryota</taxon>
        <taxon>Fungi</taxon>
        <taxon>Dikarya</taxon>
        <taxon>Ascomycota</taxon>
        <taxon>Pezizomycotina</taxon>
        <taxon>Sordariomycetes</taxon>
        <taxon>Xylariomycetidae</taxon>
        <taxon>Xylariales</taxon>
        <taxon>Diatrypaceae</taxon>
        <taxon>Diatrype</taxon>
    </lineage>
</organism>
<dbReference type="InterPro" id="IPR051127">
    <property type="entry name" value="Fungal_SecMet_Regulators"/>
</dbReference>
<keyword evidence="4" id="KW-0539">Nucleus</keyword>
<sequence>MEGDIGKISKACEPCRRRKIRCNGDVPCLNCRRHPEQCAYRQKARIRKRADRTGSRASSAAANPPAQLHVPHVLSGGREDGQDGDDMGDIPTEAEADREARPEVYHSITAAHHSPGATDSSQLFYGPSSSFAFLQQVHRRLLSDPSRKHQSTGGEVQEGAPGLDLFLQRSIFFGTPSRVDVATIQAFDPKKPSIPFSQAQVFLDCFLEASHYRHPFFTAPELDKLLQDLYGSQEPALPPQLKAIILAILAIGALSTPHTTLGEVLITQAKRETAIYDDVVTLHMIQFAIYIADYQTHLGRPTSTYLHLGQACRKAFALGLHKETPCTAENEEELQRHRSTLWSLYFHET</sequence>
<dbReference type="PROSITE" id="PS00463">
    <property type="entry name" value="ZN2_CY6_FUNGAL_1"/>
    <property type="match status" value="1"/>
</dbReference>
<name>A0AAN9YHD7_9PEZI</name>
<feature type="region of interest" description="Disordered" evidence="5">
    <location>
        <begin position="44"/>
        <end position="99"/>
    </location>
</feature>
<keyword evidence="3" id="KW-0804">Transcription</keyword>
<dbReference type="AlphaFoldDB" id="A0AAN9YHD7"/>
<dbReference type="EMBL" id="JAKJXP020000141">
    <property type="protein sequence ID" value="KAK7743074.1"/>
    <property type="molecule type" value="Genomic_DNA"/>
</dbReference>
<dbReference type="CDD" id="cd00067">
    <property type="entry name" value="GAL4"/>
    <property type="match status" value="1"/>
</dbReference>
<dbReference type="InterPro" id="IPR007219">
    <property type="entry name" value="XnlR_reg_dom"/>
</dbReference>
<evidence type="ECO:0000259" key="6">
    <source>
        <dbReference type="PROSITE" id="PS50048"/>
    </source>
</evidence>
<dbReference type="GO" id="GO:0008270">
    <property type="term" value="F:zinc ion binding"/>
    <property type="evidence" value="ECO:0007669"/>
    <property type="project" value="InterPro"/>
</dbReference>
<keyword evidence="1" id="KW-0479">Metal-binding</keyword>
<dbReference type="GO" id="GO:0000435">
    <property type="term" value="P:positive regulation of transcription from RNA polymerase II promoter by galactose"/>
    <property type="evidence" value="ECO:0007669"/>
    <property type="project" value="TreeGrafter"/>
</dbReference>
<feature type="compositionally biased region" description="Acidic residues" evidence="5">
    <location>
        <begin position="82"/>
        <end position="94"/>
    </location>
</feature>
<dbReference type="SMART" id="SM00066">
    <property type="entry name" value="GAL4"/>
    <property type="match status" value="1"/>
</dbReference>
<proteinExistence type="predicted"/>
<dbReference type="Gene3D" id="4.10.240.10">
    <property type="entry name" value="Zn(2)-C6 fungal-type DNA-binding domain"/>
    <property type="match status" value="1"/>
</dbReference>
<evidence type="ECO:0000256" key="3">
    <source>
        <dbReference type="ARBA" id="ARBA00023163"/>
    </source>
</evidence>
<dbReference type="InterPro" id="IPR001138">
    <property type="entry name" value="Zn2Cys6_DnaBD"/>
</dbReference>
<dbReference type="PANTHER" id="PTHR47424">
    <property type="entry name" value="REGULATORY PROTEIN GAL4"/>
    <property type="match status" value="1"/>
</dbReference>
<dbReference type="PROSITE" id="PS50048">
    <property type="entry name" value="ZN2_CY6_FUNGAL_2"/>
    <property type="match status" value="1"/>
</dbReference>
<dbReference type="GO" id="GO:0000978">
    <property type="term" value="F:RNA polymerase II cis-regulatory region sequence-specific DNA binding"/>
    <property type="evidence" value="ECO:0007669"/>
    <property type="project" value="TreeGrafter"/>
</dbReference>
<dbReference type="GO" id="GO:0006351">
    <property type="term" value="P:DNA-templated transcription"/>
    <property type="evidence" value="ECO:0007669"/>
    <property type="project" value="InterPro"/>
</dbReference>
<evidence type="ECO:0000313" key="8">
    <source>
        <dbReference type="Proteomes" id="UP001320420"/>
    </source>
</evidence>
<comment type="caution">
    <text evidence="7">The sequence shown here is derived from an EMBL/GenBank/DDBJ whole genome shotgun (WGS) entry which is preliminary data.</text>
</comment>
<gene>
    <name evidence="7" type="ORF">SLS62_010706</name>
</gene>
<protein>
    <recommendedName>
        <fullName evidence="6">Zn(2)-C6 fungal-type domain-containing protein</fullName>
    </recommendedName>
</protein>
<evidence type="ECO:0000313" key="7">
    <source>
        <dbReference type="EMBL" id="KAK7743074.1"/>
    </source>
</evidence>
<dbReference type="PANTHER" id="PTHR47424:SF15">
    <property type="entry name" value="ZN(II)2CYS6 TRANSCRIPTION FACTOR (EUROFUNG)"/>
    <property type="match status" value="1"/>
</dbReference>
<dbReference type="Pfam" id="PF04082">
    <property type="entry name" value="Fungal_trans"/>
    <property type="match status" value="1"/>
</dbReference>
<evidence type="ECO:0000256" key="5">
    <source>
        <dbReference type="SAM" id="MobiDB-lite"/>
    </source>
</evidence>
<dbReference type="Proteomes" id="UP001320420">
    <property type="component" value="Unassembled WGS sequence"/>
</dbReference>
<reference evidence="7 8" key="1">
    <citation type="submission" date="2024-02" db="EMBL/GenBank/DDBJ databases">
        <title>De novo assembly and annotation of 12 fungi associated with fruit tree decline syndrome in Ontario, Canada.</title>
        <authorList>
            <person name="Sulman M."/>
            <person name="Ellouze W."/>
            <person name="Ilyukhin E."/>
        </authorList>
    </citation>
    <scope>NUCLEOTIDE SEQUENCE [LARGE SCALE GENOMIC DNA]</scope>
    <source>
        <strain evidence="7 8">M11/M66-122</strain>
    </source>
</reference>